<dbReference type="AlphaFoldDB" id="A0A2C9A3I7"/>
<dbReference type="RefSeq" id="WP_143544745.1">
    <property type="nucleotide sequence ID" value="NZ_BMLC01000001.1"/>
</dbReference>
<name>A0A2C9A3I7_9MICO</name>
<gene>
    <name evidence="1" type="ORF">SAMN06296378_2935</name>
</gene>
<organism evidence="1 2">
    <name type="scientific">Salinibacterium xinjiangense</name>
    <dbReference type="NCBI Taxonomy" id="386302"/>
    <lineage>
        <taxon>Bacteria</taxon>
        <taxon>Bacillati</taxon>
        <taxon>Actinomycetota</taxon>
        <taxon>Actinomycetes</taxon>
        <taxon>Micrococcales</taxon>
        <taxon>Microbacteriaceae</taxon>
        <taxon>Salinibacterium</taxon>
    </lineage>
</organism>
<dbReference type="Proteomes" id="UP000219440">
    <property type="component" value="Unassembled WGS sequence"/>
</dbReference>
<accession>A0A2C9A3I7</accession>
<proteinExistence type="predicted"/>
<reference evidence="1 2" key="1">
    <citation type="submission" date="2017-09" db="EMBL/GenBank/DDBJ databases">
        <authorList>
            <person name="Ehlers B."/>
            <person name="Leendertz F.H."/>
        </authorList>
    </citation>
    <scope>NUCLEOTIDE SEQUENCE [LARGE SCALE GENOMIC DNA]</scope>
    <source>
        <strain evidence="1 2">CGMCC 1.05381</strain>
    </source>
</reference>
<dbReference type="EMBL" id="OCST01000006">
    <property type="protein sequence ID" value="SOE74055.1"/>
    <property type="molecule type" value="Genomic_DNA"/>
</dbReference>
<protein>
    <submittedName>
        <fullName evidence="1">Uncharacterized protein</fullName>
    </submittedName>
</protein>
<sequence length="208" mass="22631">MDHEQEHIKQNEFGRAVFAHLQRETSSRWDFLAVAQDLNPLTFWQPEASEIARGAARNAAGEVKHVFVSTPPGATPVCWMPTPANDWGSPVALLKAIVNVDGTTLLGAEPESGLTSFKPAVERLFETVCYRDSRGHRVTTVGAADGGETTVMVDWDSSIVMFWIDSPGTKRMLAVAACLPRGGLAATVVDIDLRPIFSGSALQRKLDR</sequence>
<keyword evidence="2" id="KW-1185">Reference proteome</keyword>
<evidence type="ECO:0000313" key="2">
    <source>
        <dbReference type="Proteomes" id="UP000219440"/>
    </source>
</evidence>
<evidence type="ECO:0000313" key="1">
    <source>
        <dbReference type="EMBL" id="SOE74055.1"/>
    </source>
</evidence>